<sequence>MITREPFKGAAVRFFSRQDVHDLYEVREVLHQQAALRIRRLDDAAWIQALERLQRDHERAVAGLDLMAVFTANKAFHDTLFQGTGNRYFVRAIEYSNALTHCIRSHALKHPQFLSRACEEHRAITALVKARDLSALARLCLDHMQPARRYYEEKFCDPPAVAAAGDTPASGV</sequence>
<dbReference type="PANTHER" id="PTHR43537">
    <property type="entry name" value="TRANSCRIPTIONAL REGULATOR, GNTR FAMILY"/>
    <property type="match status" value="1"/>
</dbReference>
<dbReference type="SUPFAM" id="SSF48008">
    <property type="entry name" value="GntR ligand-binding domain-like"/>
    <property type="match status" value="1"/>
</dbReference>
<keyword evidence="6" id="KW-1185">Reference proteome</keyword>
<dbReference type="Pfam" id="PF07729">
    <property type="entry name" value="FCD"/>
    <property type="match status" value="1"/>
</dbReference>
<organism evidence="5 6">
    <name type="scientific">Roseospira visakhapatnamensis</name>
    <dbReference type="NCBI Taxonomy" id="390880"/>
    <lineage>
        <taxon>Bacteria</taxon>
        <taxon>Pseudomonadati</taxon>
        <taxon>Pseudomonadota</taxon>
        <taxon>Alphaproteobacteria</taxon>
        <taxon>Rhodospirillales</taxon>
        <taxon>Rhodospirillaceae</taxon>
        <taxon>Roseospira</taxon>
    </lineage>
</organism>
<evidence type="ECO:0000256" key="2">
    <source>
        <dbReference type="ARBA" id="ARBA00023125"/>
    </source>
</evidence>
<comment type="caution">
    <text evidence="5">The sequence shown here is derived from an EMBL/GenBank/DDBJ whole genome shotgun (WGS) entry which is preliminary data.</text>
</comment>
<name>A0A7W6W9N0_9PROT</name>
<evidence type="ECO:0000256" key="3">
    <source>
        <dbReference type="ARBA" id="ARBA00023163"/>
    </source>
</evidence>
<dbReference type="Gene3D" id="1.20.120.530">
    <property type="entry name" value="GntR ligand-binding domain-like"/>
    <property type="match status" value="1"/>
</dbReference>
<evidence type="ECO:0000313" key="6">
    <source>
        <dbReference type="Proteomes" id="UP000554286"/>
    </source>
</evidence>
<dbReference type="AlphaFoldDB" id="A0A7W6W9N0"/>
<reference evidence="5 6" key="1">
    <citation type="submission" date="2020-08" db="EMBL/GenBank/DDBJ databases">
        <title>Genome sequencing of Purple Non-Sulfur Bacteria from various extreme environments.</title>
        <authorList>
            <person name="Mayer M."/>
        </authorList>
    </citation>
    <scope>NUCLEOTIDE SEQUENCE [LARGE SCALE GENOMIC DNA]</scope>
    <source>
        <strain evidence="5 6">JA131</strain>
    </source>
</reference>
<feature type="domain" description="GntR C-terminal" evidence="4">
    <location>
        <begin position="22"/>
        <end position="146"/>
    </location>
</feature>
<accession>A0A7W6W9N0</accession>
<dbReference type="InterPro" id="IPR008920">
    <property type="entry name" value="TF_FadR/GntR_C"/>
</dbReference>
<dbReference type="GO" id="GO:0003677">
    <property type="term" value="F:DNA binding"/>
    <property type="evidence" value="ECO:0007669"/>
    <property type="project" value="UniProtKB-KW"/>
</dbReference>
<keyword evidence="3" id="KW-0804">Transcription</keyword>
<dbReference type="Proteomes" id="UP000554286">
    <property type="component" value="Unassembled WGS sequence"/>
</dbReference>
<dbReference type="InterPro" id="IPR011711">
    <property type="entry name" value="GntR_C"/>
</dbReference>
<evidence type="ECO:0000256" key="1">
    <source>
        <dbReference type="ARBA" id="ARBA00023015"/>
    </source>
</evidence>
<keyword evidence="2 5" id="KW-0238">DNA-binding</keyword>
<keyword evidence="1" id="KW-0805">Transcription regulation</keyword>
<dbReference type="SMART" id="SM00895">
    <property type="entry name" value="FCD"/>
    <property type="match status" value="1"/>
</dbReference>
<proteinExistence type="predicted"/>
<protein>
    <submittedName>
        <fullName evidence="5">DNA-binding GntR family transcriptional regulator</fullName>
    </submittedName>
</protein>
<evidence type="ECO:0000259" key="4">
    <source>
        <dbReference type="SMART" id="SM00895"/>
    </source>
</evidence>
<evidence type="ECO:0000313" key="5">
    <source>
        <dbReference type="EMBL" id="MBB4265641.1"/>
    </source>
</evidence>
<gene>
    <name evidence="5" type="ORF">GGD89_001263</name>
</gene>
<dbReference type="EMBL" id="JACIGK010000007">
    <property type="protein sequence ID" value="MBB4265641.1"/>
    <property type="molecule type" value="Genomic_DNA"/>
</dbReference>
<dbReference type="PANTHER" id="PTHR43537:SF49">
    <property type="entry name" value="TRANSCRIPTIONAL REGULATORY PROTEIN"/>
    <property type="match status" value="1"/>
</dbReference>